<keyword evidence="2" id="KW-0472">Membrane</keyword>
<feature type="region of interest" description="Disordered" evidence="1">
    <location>
        <begin position="17"/>
        <end position="55"/>
    </location>
</feature>
<protein>
    <submittedName>
        <fullName evidence="3">Uncharacterized protein</fullName>
    </submittedName>
</protein>
<feature type="transmembrane region" description="Helical" evidence="2">
    <location>
        <begin position="77"/>
        <end position="99"/>
    </location>
</feature>
<evidence type="ECO:0000256" key="2">
    <source>
        <dbReference type="SAM" id="Phobius"/>
    </source>
</evidence>
<evidence type="ECO:0000256" key="1">
    <source>
        <dbReference type="SAM" id="MobiDB-lite"/>
    </source>
</evidence>
<dbReference type="EMBL" id="JBIALX010000001">
    <property type="protein sequence ID" value="MFF0451853.1"/>
    <property type="molecule type" value="Genomic_DNA"/>
</dbReference>
<evidence type="ECO:0000313" key="3">
    <source>
        <dbReference type="EMBL" id="MFF0451853.1"/>
    </source>
</evidence>
<evidence type="ECO:0000313" key="4">
    <source>
        <dbReference type="Proteomes" id="UP001601521"/>
    </source>
</evidence>
<reference evidence="3 4" key="1">
    <citation type="submission" date="2024-10" db="EMBL/GenBank/DDBJ databases">
        <title>The Natural Products Discovery Center: Release of the First 8490 Sequenced Strains for Exploring Actinobacteria Biosynthetic Diversity.</title>
        <authorList>
            <person name="Kalkreuter E."/>
            <person name="Kautsar S.A."/>
            <person name="Yang D."/>
            <person name="Bader C.D."/>
            <person name="Teijaro C.N."/>
            <person name="Fluegel L."/>
            <person name="Davis C.M."/>
            <person name="Simpson J.R."/>
            <person name="Lauterbach L."/>
            <person name="Steele A.D."/>
            <person name="Gui C."/>
            <person name="Meng S."/>
            <person name="Li G."/>
            <person name="Viehrig K."/>
            <person name="Ye F."/>
            <person name="Su P."/>
            <person name="Kiefer A.F."/>
            <person name="Nichols A."/>
            <person name="Cepeda A.J."/>
            <person name="Yan W."/>
            <person name="Fan B."/>
            <person name="Jiang Y."/>
            <person name="Adhikari A."/>
            <person name="Zheng C.-J."/>
            <person name="Schuster L."/>
            <person name="Cowan T.M."/>
            <person name="Smanski M.J."/>
            <person name="Chevrette M.G."/>
            <person name="De Carvalho L.P.S."/>
            <person name="Shen B."/>
        </authorList>
    </citation>
    <scope>NUCLEOTIDE SEQUENCE [LARGE SCALE GENOMIC DNA]</scope>
    <source>
        <strain evidence="3 4">NPDC004550</strain>
    </source>
</reference>
<organism evidence="3 4">
    <name type="scientific">Nocardia africana</name>
    <dbReference type="NCBI Taxonomy" id="134964"/>
    <lineage>
        <taxon>Bacteria</taxon>
        <taxon>Bacillati</taxon>
        <taxon>Actinomycetota</taxon>
        <taxon>Actinomycetes</taxon>
        <taxon>Mycobacteriales</taxon>
        <taxon>Nocardiaceae</taxon>
        <taxon>Nocardia</taxon>
    </lineage>
</organism>
<comment type="caution">
    <text evidence="3">The sequence shown here is derived from an EMBL/GenBank/DDBJ whole genome shotgun (WGS) entry which is preliminary data.</text>
</comment>
<dbReference type="RefSeq" id="WP_387247870.1">
    <property type="nucleotide sequence ID" value="NZ_JBIALX010000001.1"/>
</dbReference>
<accession>A0ABW6N9X3</accession>
<keyword evidence="4" id="KW-1185">Reference proteome</keyword>
<name>A0ABW6N9X3_9NOCA</name>
<keyword evidence="2" id="KW-1133">Transmembrane helix</keyword>
<dbReference type="Proteomes" id="UP001601521">
    <property type="component" value="Unassembled WGS sequence"/>
</dbReference>
<feature type="compositionally biased region" description="Basic and acidic residues" evidence="1">
    <location>
        <begin position="20"/>
        <end position="38"/>
    </location>
</feature>
<gene>
    <name evidence="3" type="ORF">ACFYTH_00630</name>
</gene>
<sequence>MKRTLFTHLGEPLFGAKKGRSVDRKGDRQLGVDRRVKPGADNSATSTQDESGSLEIGSSLGTAIAGTILVAGLSSPAYATAMLTLAAAAVIGLLAAAALPHDTRAGNRDHGVTERR</sequence>
<keyword evidence="2" id="KW-0812">Transmembrane</keyword>
<proteinExistence type="predicted"/>